<dbReference type="Proteomes" id="UP000663844">
    <property type="component" value="Unassembled WGS sequence"/>
</dbReference>
<protein>
    <submittedName>
        <fullName evidence="1">Uncharacterized protein</fullName>
    </submittedName>
</protein>
<gene>
    <name evidence="1" type="ORF">OXD698_LOCUS1835</name>
</gene>
<reference evidence="1" key="1">
    <citation type="submission" date="2021-02" db="EMBL/GenBank/DDBJ databases">
        <authorList>
            <person name="Nowell W R."/>
        </authorList>
    </citation>
    <scope>NUCLEOTIDE SEQUENCE</scope>
</reference>
<dbReference type="EMBL" id="CAJOAZ010000056">
    <property type="protein sequence ID" value="CAF3510278.1"/>
    <property type="molecule type" value="Genomic_DNA"/>
</dbReference>
<proteinExistence type="predicted"/>
<sequence>MTTFINKWFKQIFIHYALSDVDLQKSSSNQTYYKDKNLVNDRCIIVDKPSTMSDVDAMYHNEKQNENFLIENQELKKDTIVIDKFQTCFIDCTCQCEARKTIPQMNINQCPSTKKQLFEELIQHMHGPSYEINCSCNCGKNGMRTLKFNYATSDKNTNNY</sequence>
<dbReference type="AlphaFoldDB" id="A0A818HM76"/>
<accession>A0A818HM76</accession>
<evidence type="ECO:0000313" key="1">
    <source>
        <dbReference type="EMBL" id="CAF3510278.1"/>
    </source>
</evidence>
<evidence type="ECO:0000313" key="2">
    <source>
        <dbReference type="Proteomes" id="UP000663844"/>
    </source>
</evidence>
<name>A0A818HM76_9BILA</name>
<organism evidence="1 2">
    <name type="scientific">Adineta steineri</name>
    <dbReference type="NCBI Taxonomy" id="433720"/>
    <lineage>
        <taxon>Eukaryota</taxon>
        <taxon>Metazoa</taxon>
        <taxon>Spiralia</taxon>
        <taxon>Gnathifera</taxon>
        <taxon>Rotifera</taxon>
        <taxon>Eurotatoria</taxon>
        <taxon>Bdelloidea</taxon>
        <taxon>Adinetida</taxon>
        <taxon>Adinetidae</taxon>
        <taxon>Adineta</taxon>
    </lineage>
</organism>
<comment type="caution">
    <text evidence="1">The sequence shown here is derived from an EMBL/GenBank/DDBJ whole genome shotgun (WGS) entry which is preliminary data.</text>
</comment>